<dbReference type="Proteomes" id="UP000220621">
    <property type="component" value="Unassembled WGS sequence"/>
</dbReference>
<dbReference type="InterPro" id="IPR026272">
    <property type="entry name" value="SdpI"/>
</dbReference>
<sequence length="208" mass="23500">MNNRFSITLFLTIITTNIILYFFLPLRIVTKWDFNGTPTSTMDKSTFVIVNIIICSFLFFLFLALFKAASNQKSPLWIGNTILLFLFFVDIVIALIALGFALPLDHLIFLALGLLFILIGYFSSKIDTTKSTISLEWNDKHLEKRASNICSISMMIAGIFLAGLPFIIPAPYRGYAILTIFLGMTLVILPSTIYLLLKDSKQSTHLKR</sequence>
<dbReference type="PANTHER" id="PTHR37810">
    <property type="entry name" value="IMMUNITY PROTEIN SDPI"/>
    <property type="match status" value="1"/>
</dbReference>
<dbReference type="GO" id="GO:0016020">
    <property type="term" value="C:membrane"/>
    <property type="evidence" value="ECO:0007669"/>
    <property type="project" value="UniProtKB-SubCell"/>
</dbReference>
<comment type="function">
    <text evidence="1">Immunity protein that provides protection for the cell against the toxic effects of SDP, its own SdpC-derived killing factor, and that functions as a receptor/signal transduction protein as well. Once SDP accumulates in the extracellular milieu, SdpI binds to SDP, causing sequestration of SdpR at the bacterial membrane.</text>
</comment>
<dbReference type="AlphaFoldDB" id="A0A1A9PZ14"/>
<dbReference type="RefSeq" id="WP_064474004.1">
    <property type="nucleotide sequence ID" value="NZ_JAKGBO010000025.1"/>
</dbReference>
<evidence type="ECO:0000259" key="2">
    <source>
        <dbReference type="Pfam" id="PF07853"/>
    </source>
</evidence>
<protein>
    <recommendedName>
        <fullName evidence="1">Immunity protein SdpI</fullName>
    </recommendedName>
</protein>
<comment type="subcellular location">
    <subcellularLocation>
        <location evidence="1">Membrane</location>
    </subcellularLocation>
</comment>
<proteinExistence type="predicted"/>
<dbReference type="Pfam" id="PF07853">
    <property type="entry name" value="DUF1648"/>
    <property type="match status" value="1"/>
</dbReference>
<dbReference type="PANTHER" id="PTHR37810:SF5">
    <property type="entry name" value="IMMUNITY PROTEIN SDPI"/>
    <property type="match status" value="1"/>
</dbReference>
<name>A0A1A9PZ14_9BACI</name>
<evidence type="ECO:0000313" key="4">
    <source>
        <dbReference type="Proteomes" id="UP000220621"/>
    </source>
</evidence>
<keyword evidence="1" id="KW-0472">Membrane</keyword>
<organism evidence="3 4">
    <name type="scientific">Bacillus wiedmannii</name>
    <dbReference type="NCBI Taxonomy" id="1890302"/>
    <lineage>
        <taxon>Bacteria</taxon>
        <taxon>Bacillati</taxon>
        <taxon>Bacillota</taxon>
        <taxon>Bacilli</taxon>
        <taxon>Bacillales</taxon>
        <taxon>Bacillaceae</taxon>
        <taxon>Bacillus</taxon>
        <taxon>Bacillus cereus group</taxon>
    </lineage>
</organism>
<evidence type="ECO:0000256" key="1">
    <source>
        <dbReference type="PIRNR" id="PIRNR038959"/>
    </source>
</evidence>
<evidence type="ECO:0000313" key="3">
    <source>
        <dbReference type="EMBL" id="PEM49829.1"/>
    </source>
</evidence>
<dbReference type="InterPro" id="IPR012867">
    <property type="entry name" value="DUF1648"/>
</dbReference>
<dbReference type="PIRSF" id="PIRSF038959">
    <property type="entry name" value="SdpI"/>
    <property type="match status" value="1"/>
</dbReference>
<accession>A0A1A9PZ14</accession>
<dbReference type="EMBL" id="NUDL01000089">
    <property type="protein sequence ID" value="PEM49829.1"/>
    <property type="molecule type" value="Genomic_DNA"/>
</dbReference>
<feature type="domain" description="DUF1648" evidence="2">
    <location>
        <begin position="8"/>
        <end position="53"/>
    </location>
</feature>
<reference evidence="3 4" key="1">
    <citation type="submission" date="2017-09" db="EMBL/GenBank/DDBJ databases">
        <title>Large-scale bioinformatics analysis of Bacillus genomes uncovers conserved roles of natural products in bacterial physiology.</title>
        <authorList>
            <consortium name="Agbiome Team Llc"/>
            <person name="Bleich R.M."/>
            <person name="Grubbs K.J."/>
            <person name="Santa Maria K.C."/>
            <person name="Allen S.E."/>
            <person name="Farag S."/>
            <person name="Shank E.A."/>
            <person name="Bowers A."/>
        </authorList>
    </citation>
    <scope>NUCLEOTIDE SEQUENCE [LARGE SCALE GENOMIC DNA]</scope>
    <source>
        <strain evidence="3 4">AFS010764</strain>
    </source>
</reference>
<dbReference type="GO" id="GO:0009636">
    <property type="term" value="P:response to toxic substance"/>
    <property type="evidence" value="ECO:0007669"/>
    <property type="project" value="TreeGrafter"/>
</dbReference>
<comment type="caution">
    <text evidence="3">The sequence shown here is derived from an EMBL/GenBank/DDBJ whole genome shotgun (WGS) entry which is preliminary data.</text>
</comment>
<gene>
    <name evidence="3" type="ORF">CN611_24330</name>
</gene>